<dbReference type="AlphaFoldDB" id="A0A1W6NXS6"/>
<evidence type="ECO:0000313" key="2">
    <source>
        <dbReference type="Proteomes" id="UP000242447"/>
    </source>
</evidence>
<dbReference type="SUPFAM" id="SSF52540">
    <property type="entry name" value="P-loop containing nucleoside triphosphate hydrolases"/>
    <property type="match status" value="1"/>
</dbReference>
<organism evidence="1 2">
    <name type="scientific">Ketogulonicigenium robustum</name>
    <dbReference type="NCBI Taxonomy" id="92947"/>
    <lineage>
        <taxon>Bacteria</taxon>
        <taxon>Pseudomonadati</taxon>
        <taxon>Pseudomonadota</taxon>
        <taxon>Alphaproteobacteria</taxon>
        <taxon>Rhodobacterales</taxon>
        <taxon>Roseobacteraceae</taxon>
        <taxon>Ketogulonicigenium</taxon>
    </lineage>
</organism>
<dbReference type="PANTHER" id="PTHR30050:SF5">
    <property type="entry name" value="DNAA REGULATORY INACTIVATOR HDA"/>
    <property type="match status" value="1"/>
</dbReference>
<reference evidence="1 2" key="1">
    <citation type="submission" date="2017-02" db="EMBL/GenBank/DDBJ databases">
        <title>Ketogulonicigenium robustum SPU B003 Genome sequencing and assembly.</title>
        <authorList>
            <person name="Li Y."/>
            <person name="Liu L."/>
            <person name="Wang C."/>
            <person name="Zhang M."/>
            <person name="Zhang T."/>
            <person name="Zhang Y."/>
        </authorList>
    </citation>
    <scope>NUCLEOTIDE SEQUENCE [LARGE SCALE GENOMIC DNA]</scope>
    <source>
        <strain evidence="1 2">SPU_B003</strain>
    </source>
</reference>
<sequence length="223" mass="23937">MPQQLSFDLPVRPSLAAGDYVVSEANEAAYVMVCEQAWPVGKMALIGAPGAGKTHLARVWQAQMGGHIWQAGGLDAGGGLPPDGANLVIEDMERLPRSAEEYVFHVHNHILNTGGQLLVTSDRGPGDWAIRLPDLASRMQAMPAVSIGDPDEWLMTAVLAKLFADRQLVPTPDVIPFLVSKLPRSLAIAADVVAQMDAAALAHRRPLNRPLARQVLDNRAVHG</sequence>
<dbReference type="GO" id="GO:0003688">
    <property type="term" value="F:DNA replication origin binding"/>
    <property type="evidence" value="ECO:0007669"/>
    <property type="project" value="TreeGrafter"/>
</dbReference>
<dbReference type="STRING" id="92947.BVG79_00637"/>
<dbReference type="Proteomes" id="UP000242447">
    <property type="component" value="Chromosome"/>
</dbReference>
<dbReference type="InterPro" id="IPR027417">
    <property type="entry name" value="P-loop_NTPase"/>
</dbReference>
<dbReference type="Gene3D" id="1.10.8.60">
    <property type="match status" value="1"/>
</dbReference>
<dbReference type="RefSeq" id="WP_085785609.1">
    <property type="nucleotide sequence ID" value="NZ_CP019937.1"/>
</dbReference>
<dbReference type="OrthoDB" id="7390113at2"/>
<dbReference type="EMBL" id="CP019937">
    <property type="protein sequence ID" value="ARO13989.1"/>
    <property type="molecule type" value="Genomic_DNA"/>
</dbReference>
<evidence type="ECO:0000313" key="1">
    <source>
        <dbReference type="EMBL" id="ARO13989.1"/>
    </source>
</evidence>
<dbReference type="GO" id="GO:0006270">
    <property type="term" value="P:DNA replication initiation"/>
    <property type="evidence" value="ECO:0007669"/>
    <property type="project" value="TreeGrafter"/>
</dbReference>
<protein>
    <submittedName>
        <fullName evidence="1">DnaA-like protein</fullName>
    </submittedName>
</protein>
<name>A0A1W6NXS6_9RHOB</name>
<proteinExistence type="predicted"/>
<dbReference type="PANTHER" id="PTHR30050">
    <property type="entry name" value="CHROMOSOMAL REPLICATION INITIATOR PROTEIN DNAA"/>
    <property type="match status" value="1"/>
</dbReference>
<dbReference type="KEGG" id="kro:BVG79_00637"/>
<keyword evidence="2" id="KW-1185">Reference proteome</keyword>
<gene>
    <name evidence="1" type="ORF">BVG79_00637</name>
</gene>
<dbReference type="Gene3D" id="3.40.50.300">
    <property type="entry name" value="P-loop containing nucleotide triphosphate hydrolases"/>
    <property type="match status" value="1"/>
</dbReference>
<dbReference type="GO" id="GO:0005886">
    <property type="term" value="C:plasma membrane"/>
    <property type="evidence" value="ECO:0007669"/>
    <property type="project" value="TreeGrafter"/>
</dbReference>
<accession>A0A1W6NXS6</accession>